<proteinExistence type="predicted"/>
<sequence>MAEFRLSKKLIGRLRGITSGKTLDESQMHELLGMVYPTPDKGKNNRIRIMEAGAIAAYHQQTDFPVIPILLTDDAPQFKRLTYEQALCWAHDGRNYKKLHPVVPVHREKLEKFLGMYWEYYRKLPEFKKTPNSDEVTRLSAEFSSLFSTKTGYPALDDRITKTLAKKSGSLVSPVTVDYH</sequence>
<protein>
    <submittedName>
        <fullName evidence="1">Uncharacterized protein</fullName>
    </submittedName>
</protein>
<dbReference type="EMBL" id="MT631362">
    <property type="protein sequence ID" value="QNO48810.1"/>
    <property type="molecule type" value="Genomic_DNA"/>
</dbReference>
<reference evidence="1" key="1">
    <citation type="submission" date="2020-06" db="EMBL/GenBank/DDBJ databases">
        <title>Unique genomic features of the anaerobic methanotrophic archaea.</title>
        <authorList>
            <person name="Chadwick G.L."/>
            <person name="Skennerton C.T."/>
            <person name="Laso-Perez R."/>
            <person name="Leu A.O."/>
            <person name="Speth D.R."/>
            <person name="Yu H."/>
            <person name="Morgan-Lang C."/>
            <person name="Hatzenpichler R."/>
            <person name="Goudeau D."/>
            <person name="Malmstrom R."/>
            <person name="Brazelton W.J."/>
            <person name="Woyke T."/>
            <person name="Hallam S.J."/>
            <person name="Tyson G.W."/>
            <person name="Wegener G."/>
            <person name="Boetius A."/>
            <person name="Orphan V."/>
        </authorList>
    </citation>
    <scope>NUCLEOTIDE SEQUENCE</scope>
</reference>
<accession>A0A7G9YLC6</accession>
<dbReference type="AlphaFoldDB" id="A0A7G9YLC6"/>
<name>A0A7G9YLC6_9EURY</name>
<gene>
    <name evidence="1" type="ORF">IMBEDNDK_00020</name>
</gene>
<organism evidence="1">
    <name type="scientific">Candidatus Methanogaster sp. ANME-2c ERB4</name>
    <dbReference type="NCBI Taxonomy" id="2759911"/>
    <lineage>
        <taxon>Archaea</taxon>
        <taxon>Methanobacteriati</taxon>
        <taxon>Methanobacteriota</taxon>
        <taxon>Stenosarchaea group</taxon>
        <taxon>Methanomicrobia</taxon>
        <taxon>Methanosarcinales</taxon>
        <taxon>ANME-2 cluster</taxon>
        <taxon>Candidatus Methanogasteraceae</taxon>
        <taxon>Candidatus Methanogaster</taxon>
    </lineage>
</organism>
<evidence type="ECO:0000313" key="1">
    <source>
        <dbReference type="EMBL" id="QNO48810.1"/>
    </source>
</evidence>